<dbReference type="RefSeq" id="WP_349240755.1">
    <property type="nucleotide sequence ID" value="NZ_JAVTTO010000001.1"/>
</dbReference>
<dbReference type="InterPro" id="IPR012340">
    <property type="entry name" value="NA-bd_OB-fold"/>
</dbReference>
<dbReference type="EMBL" id="JAVTTO010000001">
    <property type="protein sequence ID" value="MDT7831511.1"/>
    <property type="molecule type" value="Genomic_DNA"/>
</dbReference>
<accession>A0ABU3LDY7</accession>
<evidence type="ECO:0008006" key="4">
    <source>
        <dbReference type="Google" id="ProtNLM"/>
    </source>
</evidence>
<evidence type="ECO:0000313" key="3">
    <source>
        <dbReference type="Proteomes" id="UP001257277"/>
    </source>
</evidence>
<keyword evidence="1" id="KW-0812">Transmembrane</keyword>
<organism evidence="2 3">
    <name type="scientific">Asprobacillus argus</name>
    <dbReference type="NCBI Taxonomy" id="3076534"/>
    <lineage>
        <taxon>Bacteria</taxon>
        <taxon>Pseudomonadati</taxon>
        <taxon>Bacteroidota</taxon>
        <taxon>Flavobacteriia</taxon>
        <taxon>Flavobacteriales</taxon>
        <taxon>Flavobacteriaceae</taxon>
        <taxon>Asprobacillus</taxon>
    </lineage>
</organism>
<reference evidence="2 3" key="1">
    <citation type="submission" date="2023-09" db="EMBL/GenBank/DDBJ databases">
        <title>Novel taxa isolated from Blanes Bay.</title>
        <authorList>
            <person name="Rey-Velasco X."/>
            <person name="Lucena T."/>
        </authorList>
    </citation>
    <scope>NUCLEOTIDE SEQUENCE [LARGE SCALE GENOMIC DNA]</scope>
    <source>
        <strain evidence="2 3">S356</strain>
    </source>
</reference>
<protein>
    <recommendedName>
        <fullName evidence="4">NfeD-like C-terminal domain-containing protein</fullName>
    </recommendedName>
</protein>
<feature type="transmembrane region" description="Helical" evidence="1">
    <location>
        <begin position="57"/>
        <end position="77"/>
    </location>
</feature>
<gene>
    <name evidence="2" type="ORF">RQM59_03910</name>
</gene>
<evidence type="ECO:0000313" key="2">
    <source>
        <dbReference type="EMBL" id="MDT7831511.1"/>
    </source>
</evidence>
<keyword evidence="1" id="KW-1133">Transmembrane helix</keyword>
<evidence type="ECO:0000256" key="1">
    <source>
        <dbReference type="SAM" id="Phobius"/>
    </source>
</evidence>
<feature type="transmembrane region" description="Helical" evidence="1">
    <location>
        <begin position="89"/>
        <end position="111"/>
    </location>
</feature>
<dbReference type="Gene3D" id="2.40.50.140">
    <property type="entry name" value="Nucleic acid-binding proteins"/>
    <property type="match status" value="1"/>
</dbReference>
<sequence length="191" mass="20860">MMEWFSNLTTFEQFYWAVAGISSVVFVFVLISTFIGAETDDIGDIDAEVDADVGAGFQFFTFKNTVAFFTIFGWSGIASMGDGSSKTTVVIISLICGLAMMTLMASMFYYISKLTSSGTLKMKNALHSIGEVYLTIGANRSNIGKVQVKVQNSLRELEALTDHDNDLTQGMVIKVVEVTSNGILIVEPQKK</sequence>
<feature type="transmembrane region" description="Helical" evidence="1">
    <location>
        <begin position="14"/>
        <end position="37"/>
    </location>
</feature>
<keyword evidence="3" id="KW-1185">Reference proteome</keyword>
<dbReference type="Proteomes" id="UP001257277">
    <property type="component" value="Unassembled WGS sequence"/>
</dbReference>
<keyword evidence="1" id="KW-0472">Membrane</keyword>
<proteinExistence type="predicted"/>
<comment type="caution">
    <text evidence="2">The sequence shown here is derived from an EMBL/GenBank/DDBJ whole genome shotgun (WGS) entry which is preliminary data.</text>
</comment>
<name>A0ABU3LDY7_9FLAO</name>